<organism evidence="2 3">
    <name type="scientific">Nocardia bovistercoris</name>
    <dbReference type="NCBI Taxonomy" id="2785916"/>
    <lineage>
        <taxon>Bacteria</taxon>
        <taxon>Bacillati</taxon>
        <taxon>Actinomycetota</taxon>
        <taxon>Actinomycetes</taxon>
        <taxon>Mycobacteriales</taxon>
        <taxon>Nocardiaceae</taxon>
        <taxon>Nocardia</taxon>
    </lineage>
</organism>
<comment type="caution">
    <text evidence="2">The sequence shown here is derived from an EMBL/GenBank/DDBJ whole genome shotgun (WGS) entry which is preliminary data.</text>
</comment>
<dbReference type="EMBL" id="JADMLG010000016">
    <property type="protein sequence ID" value="MBH0780581.1"/>
    <property type="molecule type" value="Genomic_DNA"/>
</dbReference>
<proteinExistence type="predicted"/>
<gene>
    <name evidence="2" type="ORF">IT779_30340</name>
</gene>
<dbReference type="Proteomes" id="UP000655751">
    <property type="component" value="Unassembled WGS sequence"/>
</dbReference>
<feature type="transmembrane region" description="Helical" evidence="1">
    <location>
        <begin position="115"/>
        <end position="133"/>
    </location>
</feature>
<dbReference type="InterPro" id="IPR045713">
    <property type="entry name" value="DUF6069"/>
</dbReference>
<dbReference type="Pfam" id="PF19545">
    <property type="entry name" value="DUF6069"/>
    <property type="match status" value="1"/>
</dbReference>
<evidence type="ECO:0000256" key="1">
    <source>
        <dbReference type="SAM" id="Phobius"/>
    </source>
</evidence>
<keyword evidence="1" id="KW-0812">Transmembrane</keyword>
<evidence type="ECO:0000313" key="3">
    <source>
        <dbReference type="Proteomes" id="UP000655751"/>
    </source>
</evidence>
<protein>
    <submittedName>
        <fullName evidence="2">Uncharacterized protein</fullName>
    </submittedName>
</protein>
<keyword evidence="1" id="KW-1133">Transmembrane helix</keyword>
<feature type="transmembrane region" description="Helical" evidence="1">
    <location>
        <begin position="88"/>
        <end position="109"/>
    </location>
</feature>
<keyword evidence="1" id="KW-0472">Membrane</keyword>
<reference evidence="2" key="1">
    <citation type="submission" date="2020-11" db="EMBL/GenBank/DDBJ databases">
        <title>Nocardia NEAU-351.nov., a novel actinomycete isolated from the cow dung.</title>
        <authorList>
            <person name="Zhang X."/>
        </authorList>
    </citation>
    <scope>NUCLEOTIDE SEQUENCE</scope>
    <source>
        <strain evidence="2">NEAU-351</strain>
    </source>
</reference>
<dbReference type="AlphaFoldDB" id="A0A931IFW7"/>
<evidence type="ECO:0000313" key="2">
    <source>
        <dbReference type="EMBL" id="MBH0780581.1"/>
    </source>
</evidence>
<sequence length="145" mass="14645">MTTVNPTTGSLPVPSLNRPVAVGGAVLTALVVNLVIWLIGAAAGGDFTTIDGDKTQDVAPGGVIVLSTVPLLIGLGAAALLSYRWIVVLRVAAAIGSVLALATIFGTIAADFDTASTVSLALMHVALVPILIISTEGLRKYLTQG</sequence>
<feature type="transmembrane region" description="Helical" evidence="1">
    <location>
        <begin position="63"/>
        <end position="81"/>
    </location>
</feature>
<keyword evidence="3" id="KW-1185">Reference proteome</keyword>
<name>A0A931IFW7_9NOCA</name>
<accession>A0A931IFW7</accession>
<feature type="transmembrane region" description="Helical" evidence="1">
    <location>
        <begin position="20"/>
        <end position="43"/>
    </location>
</feature>
<dbReference type="RefSeq" id="WP_196152887.1">
    <property type="nucleotide sequence ID" value="NZ_JADMLG010000016.1"/>
</dbReference>